<keyword evidence="3" id="KW-0274">FAD</keyword>
<dbReference type="SUPFAM" id="SSF56176">
    <property type="entry name" value="FAD-binding/transporter-associated domain-like"/>
    <property type="match status" value="1"/>
</dbReference>
<dbReference type="Pfam" id="PF08031">
    <property type="entry name" value="BBE"/>
    <property type="match status" value="1"/>
</dbReference>
<dbReference type="PROSITE" id="PS51387">
    <property type="entry name" value="FAD_PCMH"/>
    <property type="match status" value="1"/>
</dbReference>
<evidence type="ECO:0000259" key="5">
    <source>
        <dbReference type="PROSITE" id="PS51387"/>
    </source>
</evidence>
<evidence type="ECO:0000256" key="3">
    <source>
        <dbReference type="ARBA" id="ARBA00022827"/>
    </source>
</evidence>
<dbReference type="InterPro" id="IPR036318">
    <property type="entry name" value="FAD-bd_PCMH-like_sf"/>
</dbReference>
<keyword evidence="4" id="KW-0560">Oxidoreductase</keyword>
<dbReference type="GO" id="GO:0016491">
    <property type="term" value="F:oxidoreductase activity"/>
    <property type="evidence" value="ECO:0007669"/>
    <property type="project" value="UniProtKB-KW"/>
</dbReference>
<dbReference type="Pfam" id="PF01565">
    <property type="entry name" value="FAD_binding_4"/>
    <property type="match status" value="1"/>
</dbReference>
<name>A0A5M9JHG7_MONFR</name>
<gene>
    <name evidence="6" type="ORF">EYC84_010282</name>
</gene>
<reference evidence="6 7" key="1">
    <citation type="submission" date="2019-06" db="EMBL/GenBank/DDBJ databases">
        <title>Genome Sequence of the Brown Rot Fungal Pathogen Monilinia fructicola.</title>
        <authorList>
            <person name="De Miccolis Angelini R.M."/>
            <person name="Landi L."/>
            <person name="Abate D."/>
            <person name="Pollastro S."/>
            <person name="Romanazzi G."/>
            <person name="Faretra F."/>
        </authorList>
    </citation>
    <scope>NUCLEOTIDE SEQUENCE [LARGE SCALE GENOMIC DNA]</scope>
    <source>
        <strain evidence="6 7">Mfrc123</strain>
    </source>
</reference>
<dbReference type="InterPro" id="IPR012951">
    <property type="entry name" value="BBE"/>
</dbReference>
<evidence type="ECO:0000256" key="4">
    <source>
        <dbReference type="ARBA" id="ARBA00023002"/>
    </source>
</evidence>
<keyword evidence="2" id="KW-0285">Flavoprotein</keyword>
<dbReference type="Gene3D" id="3.30.465.10">
    <property type="match status" value="1"/>
</dbReference>
<dbReference type="PANTHER" id="PTHR42973:SF8">
    <property type="entry name" value="FAD-BINDING PCMH-TYPE DOMAIN-CONTAINING PROTEIN"/>
    <property type="match status" value="1"/>
</dbReference>
<dbReference type="Gene3D" id="3.40.462.20">
    <property type="match status" value="1"/>
</dbReference>
<evidence type="ECO:0000256" key="2">
    <source>
        <dbReference type="ARBA" id="ARBA00022630"/>
    </source>
</evidence>
<dbReference type="EMBL" id="VICG01000011">
    <property type="protein sequence ID" value="KAA8567242.1"/>
    <property type="molecule type" value="Genomic_DNA"/>
</dbReference>
<keyword evidence="7" id="KW-1185">Reference proteome</keyword>
<dbReference type="InterPro" id="IPR016169">
    <property type="entry name" value="FAD-bd_PCMH_sub2"/>
</dbReference>
<dbReference type="InterPro" id="IPR050416">
    <property type="entry name" value="FAD-linked_Oxidoreductase"/>
</dbReference>
<dbReference type="Gene3D" id="3.30.43.10">
    <property type="entry name" value="Uridine Diphospho-n-acetylenolpyruvylglucosamine Reductase, domain 2"/>
    <property type="match status" value="1"/>
</dbReference>
<evidence type="ECO:0000313" key="6">
    <source>
        <dbReference type="EMBL" id="KAA8567242.1"/>
    </source>
</evidence>
<dbReference type="InterPro" id="IPR016166">
    <property type="entry name" value="FAD-bd_PCMH"/>
</dbReference>
<dbReference type="AlphaFoldDB" id="A0A5M9JHG7"/>
<comment type="similarity">
    <text evidence="1">Belongs to the oxygen-dependent FAD-linked oxidoreductase family.</text>
</comment>
<evidence type="ECO:0000313" key="7">
    <source>
        <dbReference type="Proteomes" id="UP000322873"/>
    </source>
</evidence>
<evidence type="ECO:0000256" key="1">
    <source>
        <dbReference type="ARBA" id="ARBA00005466"/>
    </source>
</evidence>
<dbReference type="GO" id="GO:0071949">
    <property type="term" value="F:FAD binding"/>
    <property type="evidence" value="ECO:0007669"/>
    <property type="project" value="InterPro"/>
</dbReference>
<dbReference type="InterPro" id="IPR016167">
    <property type="entry name" value="FAD-bd_PCMH_sub1"/>
</dbReference>
<protein>
    <recommendedName>
        <fullName evidence="5">FAD-binding PCMH-type domain-containing protein</fullName>
    </recommendedName>
</protein>
<dbReference type="VEuPathDB" id="FungiDB:MFRU_007g02920"/>
<accession>A0A5M9JHG7</accession>
<organism evidence="6 7">
    <name type="scientific">Monilinia fructicola</name>
    <name type="common">Brown rot fungus</name>
    <name type="synonym">Ciboria fructicola</name>
    <dbReference type="NCBI Taxonomy" id="38448"/>
    <lineage>
        <taxon>Eukaryota</taxon>
        <taxon>Fungi</taxon>
        <taxon>Dikarya</taxon>
        <taxon>Ascomycota</taxon>
        <taxon>Pezizomycotina</taxon>
        <taxon>Leotiomycetes</taxon>
        <taxon>Helotiales</taxon>
        <taxon>Sclerotiniaceae</taxon>
        <taxon>Monilinia</taxon>
    </lineage>
</organism>
<comment type="caution">
    <text evidence="6">The sequence shown here is derived from an EMBL/GenBank/DDBJ whole genome shotgun (WGS) entry which is preliminary data.</text>
</comment>
<dbReference type="InterPro" id="IPR006094">
    <property type="entry name" value="Oxid_FAD_bind_N"/>
</dbReference>
<dbReference type="Proteomes" id="UP000322873">
    <property type="component" value="Unassembled WGS sequence"/>
</dbReference>
<dbReference type="PANTHER" id="PTHR42973">
    <property type="entry name" value="BINDING OXIDOREDUCTASE, PUTATIVE (AFU_ORTHOLOGUE AFUA_1G17690)-RELATED"/>
    <property type="match status" value="1"/>
</dbReference>
<sequence length="546" mass="61325">MIEIYRFENVQQQVAKISTAAVQKELGSRLSNSSAIFGPDDSRYNESTARWDNFAVPQVQLVIEPGTESDVPKIVKYCNQHNIDFLAINRGHGSAQSLGSFNGIQINMVNLHNITIQPDGKSAWFQGGTYDGQVSRYLWEEGYVATTGSCDCVGLMGAGLGGGHGRHEGLYGMVSDNLLQLNLVLGDGTTIRVNNNSHSDLLWGMKGAGHNFGIVTSFEMKIHPRGPDTWHYHNYIWTGDKLVNVFNTLNAFHRNGSTPVNMTTNFGNFFMNSSISTTEPIIWWTFSYRGSEEEAENLLAPFNAIGSVYEESGNIPYPEVAHAQQTGEEDAICQDGVIRITSTSGLQVYNVTAEQQIWNSFVQRLKTNNELAQGGIILHEGYSTAAVEAINGDTSAYPFRLEDAAWEWAYEVRDLWNGGQPNRLPDAYLNYANGFEPLEQRFGHEPWRLERLCNLKAKYDPKNRFRYFNPIVQEPSNYTNSINPGNYTTPSVNINHQWDMQHFCVPNVLFFRSIILEMNGPFLIVLPKPNYPFPHISEGFISFPCI</sequence>
<feature type="domain" description="FAD-binding PCMH-type" evidence="5">
    <location>
        <begin position="54"/>
        <end position="225"/>
    </location>
</feature>
<proteinExistence type="inferred from homology"/>